<evidence type="ECO:0000313" key="11">
    <source>
        <dbReference type="EMBL" id="KAK7463350.1"/>
    </source>
</evidence>
<dbReference type="Pfam" id="PF01399">
    <property type="entry name" value="PCI"/>
    <property type="match status" value="1"/>
</dbReference>
<dbReference type="EMBL" id="JBANRG010000089">
    <property type="protein sequence ID" value="KAK7437008.1"/>
    <property type="molecule type" value="Genomic_DNA"/>
</dbReference>
<feature type="domain" description="PCI" evidence="9">
    <location>
        <begin position="262"/>
        <end position="456"/>
    </location>
</feature>
<evidence type="ECO:0000256" key="8">
    <source>
        <dbReference type="SAM" id="MobiDB-lite"/>
    </source>
</evidence>
<keyword evidence="4" id="KW-0963">Cytoplasm</keyword>
<dbReference type="Gene3D" id="1.25.40.570">
    <property type="match status" value="1"/>
</dbReference>
<evidence type="ECO:0000256" key="5">
    <source>
        <dbReference type="ARBA" id="ARBA00022790"/>
    </source>
</evidence>
<dbReference type="PANTHER" id="PTHR14145:SF2">
    <property type="entry name" value="COP9 SIGNALOSOME COMPLEX SUBUNIT 1"/>
    <property type="match status" value="1"/>
</dbReference>
<keyword evidence="5" id="KW-0736">Signalosome</keyword>
<feature type="compositionally biased region" description="Polar residues" evidence="8">
    <location>
        <begin position="9"/>
        <end position="21"/>
    </location>
</feature>
<dbReference type="InterPro" id="IPR036390">
    <property type="entry name" value="WH_DNA-bd_sf"/>
</dbReference>
<reference evidence="10 12" key="1">
    <citation type="submission" date="2024-01" db="EMBL/GenBank/DDBJ databases">
        <title>A draft genome for the cacao thread blight pathogen Marasmiellus scandens.</title>
        <authorList>
            <person name="Baruah I.K."/>
            <person name="Leung J."/>
            <person name="Bukari Y."/>
            <person name="Amoako-Attah I."/>
            <person name="Meinhardt L.W."/>
            <person name="Bailey B.A."/>
            <person name="Cohen S.P."/>
        </authorList>
    </citation>
    <scope>NUCLEOTIDE SEQUENCE [LARGE SCALE GENOMIC DNA]</scope>
    <source>
        <strain evidence="10 12">GH-19</strain>
    </source>
</reference>
<evidence type="ECO:0000256" key="1">
    <source>
        <dbReference type="ARBA" id="ARBA00004123"/>
    </source>
</evidence>
<dbReference type="Proteomes" id="UP001498398">
    <property type="component" value="Unassembled WGS sequence"/>
</dbReference>
<organism evidence="10 12">
    <name type="scientific">Marasmiellus scandens</name>
    <dbReference type="NCBI Taxonomy" id="2682957"/>
    <lineage>
        <taxon>Eukaryota</taxon>
        <taxon>Fungi</taxon>
        <taxon>Dikarya</taxon>
        <taxon>Basidiomycota</taxon>
        <taxon>Agaricomycotina</taxon>
        <taxon>Agaricomycetes</taxon>
        <taxon>Agaricomycetidae</taxon>
        <taxon>Agaricales</taxon>
        <taxon>Marasmiineae</taxon>
        <taxon>Omphalotaceae</taxon>
        <taxon>Marasmiellus</taxon>
    </lineage>
</organism>
<dbReference type="EMBL" id="JBANRG010000009">
    <property type="protein sequence ID" value="KAK7463350.1"/>
    <property type="molecule type" value="Genomic_DNA"/>
</dbReference>
<dbReference type="InterPro" id="IPR000717">
    <property type="entry name" value="PCI_dom"/>
</dbReference>
<dbReference type="Pfam" id="PF10602">
    <property type="entry name" value="RPN7"/>
    <property type="match status" value="1"/>
</dbReference>
<dbReference type="PROSITE" id="PS50250">
    <property type="entry name" value="PCI"/>
    <property type="match status" value="1"/>
</dbReference>
<evidence type="ECO:0000259" key="9">
    <source>
        <dbReference type="PROSITE" id="PS50250"/>
    </source>
</evidence>
<keyword evidence="6" id="KW-0539">Nucleus</keyword>
<keyword evidence="7" id="KW-0175">Coiled coil</keyword>
<sequence length="532" mass="58642">MMDIDEQEYQTSAAPSTSSRGLPTIVPADDAHPFDLESYISNYTGRTAIDRLIHIVSLCPQLAVEAYNLAVQRIQKSRDPSIYQNLCNAYDQISSHPDVVNVYKIKLPSLAELPALNSKWVEETVKKNHLEKMKLEAELKNYSNNMIKESIRLGHRDLAEFCRATGDYSSALKHWTKSREFCSTSQHVLDGCLSTLELLIEQKNYSHIPTYVFKADAALEAATAAANSNNDPKNPSTATASAASSASKKTSVLTGDRELVQSKLDFATALSQLAQGSYERAAYHFLRIAPGTPSSGTGGGLGDWFGKVVSPGDIAIYGTVCALASLSRSGFKAQVIENLNFSVYIEQESYVREMIEAYMGSNFKGVLESLSRYNTRHTLDPHLYTHLPSLLNLTRTRLVTLYFAPFSTIKLDRMSTAFGWSMADTEDFVVDLVRKGEIIGRVDSREKVLRVRRGGKSGKAVSSKNGAGISGERKEIWRDVVRRGVEMGSLNRKLVYRMKLQQADLIIKPPKGSGGGNLAPNQGSMAGEFLVE</sequence>
<dbReference type="InterPro" id="IPR045135">
    <property type="entry name" value="Rpn7_N"/>
</dbReference>
<comment type="caution">
    <text evidence="10">The sequence shown here is derived from an EMBL/GenBank/DDBJ whole genome shotgun (WGS) entry which is preliminary data.</text>
</comment>
<accession>A0ABR1ISC4</accession>
<proteinExistence type="inferred from homology"/>
<evidence type="ECO:0000256" key="7">
    <source>
        <dbReference type="SAM" id="Coils"/>
    </source>
</evidence>
<feature type="coiled-coil region" evidence="7">
    <location>
        <begin position="125"/>
        <end position="152"/>
    </location>
</feature>
<keyword evidence="12" id="KW-1185">Reference proteome</keyword>
<evidence type="ECO:0000313" key="10">
    <source>
        <dbReference type="EMBL" id="KAK7437008.1"/>
    </source>
</evidence>
<comment type="subcellular location">
    <subcellularLocation>
        <location evidence="2">Cytoplasm</location>
    </subcellularLocation>
    <subcellularLocation>
        <location evidence="1">Nucleus</location>
    </subcellularLocation>
</comment>
<evidence type="ECO:0000256" key="4">
    <source>
        <dbReference type="ARBA" id="ARBA00022490"/>
    </source>
</evidence>
<name>A0ABR1ISC4_9AGAR</name>
<dbReference type="PANTHER" id="PTHR14145">
    <property type="entry name" value="26S PROTESOME SUBUNIT 6"/>
    <property type="match status" value="1"/>
</dbReference>
<protein>
    <recommendedName>
        <fullName evidence="9">PCI domain-containing protein</fullName>
    </recommendedName>
</protein>
<evidence type="ECO:0000256" key="6">
    <source>
        <dbReference type="ARBA" id="ARBA00023242"/>
    </source>
</evidence>
<dbReference type="SMART" id="SM00088">
    <property type="entry name" value="PINT"/>
    <property type="match status" value="1"/>
</dbReference>
<gene>
    <name evidence="11" type="ORF">VKT23_006706</name>
    <name evidence="10" type="ORF">VKT23_018823</name>
</gene>
<evidence type="ECO:0000313" key="12">
    <source>
        <dbReference type="Proteomes" id="UP001498398"/>
    </source>
</evidence>
<comment type="similarity">
    <text evidence="3">Belongs to the CSN1 family.</text>
</comment>
<dbReference type="InterPro" id="IPR019585">
    <property type="entry name" value="Rpn7/CSN1"/>
</dbReference>
<dbReference type="SUPFAM" id="SSF46785">
    <property type="entry name" value="Winged helix' DNA-binding domain"/>
    <property type="match status" value="1"/>
</dbReference>
<feature type="region of interest" description="Disordered" evidence="8">
    <location>
        <begin position="1"/>
        <end position="23"/>
    </location>
</feature>
<evidence type="ECO:0000256" key="3">
    <source>
        <dbReference type="ARBA" id="ARBA00008793"/>
    </source>
</evidence>
<evidence type="ECO:0000256" key="2">
    <source>
        <dbReference type="ARBA" id="ARBA00004496"/>
    </source>
</evidence>